<sequence length="123" mass="13635">MKKLALIAVAATLSACSMLPNQKSVSGTYQGDLPCADCSKIKAELILNADNSYQYNTIYVKNGKEHSYADKGKFSWDSKNRDLIRLEKESGNLAIKVTDSYAEICDIEGKCTNKADYQLKKVK</sequence>
<dbReference type="Pfam" id="PF04170">
    <property type="entry name" value="NlpE"/>
    <property type="match status" value="1"/>
</dbReference>
<dbReference type="EMBL" id="MUYA01000004">
    <property type="protein sequence ID" value="OOR99842.1"/>
    <property type="molecule type" value="Genomic_DNA"/>
</dbReference>
<dbReference type="PROSITE" id="PS51257">
    <property type="entry name" value="PROKAR_LIPOPROTEIN"/>
    <property type="match status" value="1"/>
</dbReference>
<dbReference type="AlphaFoldDB" id="A0A1T0ATZ3"/>
<proteinExistence type="predicted"/>
<dbReference type="Gene3D" id="2.40.128.640">
    <property type="match status" value="1"/>
</dbReference>
<reference evidence="1 2" key="1">
    <citation type="submission" date="2017-02" db="EMBL/GenBank/DDBJ databases">
        <title>Draft genome sequence of Haemophilus paracuniculus CCUG 43573 type strain.</title>
        <authorList>
            <person name="Engstrom-Jakobsson H."/>
            <person name="Salva-Serra F."/>
            <person name="Thorell K."/>
            <person name="Gonzales-Siles L."/>
            <person name="Karlsson R."/>
            <person name="Boulund F."/>
            <person name="Engstrand L."/>
            <person name="Kristiansson E."/>
            <person name="Moore E."/>
        </authorList>
    </citation>
    <scope>NUCLEOTIDE SEQUENCE [LARGE SCALE GENOMIC DNA]</scope>
    <source>
        <strain evidence="1 2">CCUG 43573</strain>
    </source>
</reference>
<dbReference type="InterPro" id="IPR007298">
    <property type="entry name" value="Cu-R_lipoprotein_NlpE"/>
</dbReference>
<evidence type="ECO:0000313" key="1">
    <source>
        <dbReference type="EMBL" id="OOR99842.1"/>
    </source>
</evidence>
<evidence type="ECO:0008006" key="3">
    <source>
        <dbReference type="Google" id="ProtNLM"/>
    </source>
</evidence>
<dbReference type="RefSeq" id="WP_078236430.1">
    <property type="nucleotide sequence ID" value="NZ_MUYA01000004.1"/>
</dbReference>
<organism evidence="1 2">
    <name type="scientific">Haemophilus paracuniculus</name>
    <dbReference type="NCBI Taxonomy" id="734"/>
    <lineage>
        <taxon>Bacteria</taxon>
        <taxon>Pseudomonadati</taxon>
        <taxon>Pseudomonadota</taxon>
        <taxon>Gammaproteobacteria</taxon>
        <taxon>Pasteurellales</taxon>
        <taxon>Pasteurellaceae</taxon>
        <taxon>Haemophilus</taxon>
    </lineage>
</organism>
<protein>
    <recommendedName>
        <fullName evidence="3">Copper resistance protein NlpE</fullName>
    </recommendedName>
</protein>
<comment type="caution">
    <text evidence="1">The sequence shown here is derived from an EMBL/GenBank/DDBJ whole genome shotgun (WGS) entry which is preliminary data.</text>
</comment>
<accession>A0A1T0ATZ3</accession>
<dbReference type="Proteomes" id="UP000190867">
    <property type="component" value="Unassembled WGS sequence"/>
</dbReference>
<dbReference type="OrthoDB" id="5348860at2"/>
<dbReference type="STRING" id="734.B0187_03275"/>
<name>A0A1T0ATZ3_9PAST</name>
<evidence type="ECO:0000313" key="2">
    <source>
        <dbReference type="Proteomes" id="UP000190867"/>
    </source>
</evidence>
<keyword evidence="2" id="KW-1185">Reference proteome</keyword>
<gene>
    <name evidence="1" type="ORF">B0187_03275</name>
</gene>